<organism evidence="6 7">
    <name type="scientific">Fomitopsis schrenkii</name>
    <name type="common">Brown rot fungus</name>
    <dbReference type="NCBI Taxonomy" id="2126942"/>
    <lineage>
        <taxon>Eukaryota</taxon>
        <taxon>Fungi</taxon>
        <taxon>Dikarya</taxon>
        <taxon>Basidiomycota</taxon>
        <taxon>Agaricomycotina</taxon>
        <taxon>Agaricomycetes</taxon>
        <taxon>Polyporales</taxon>
        <taxon>Fomitopsis</taxon>
    </lineage>
</organism>
<dbReference type="InterPro" id="IPR028887">
    <property type="entry name" value="MOCS2A_euk"/>
</dbReference>
<dbReference type="Gene3D" id="3.10.20.30">
    <property type="match status" value="1"/>
</dbReference>
<dbReference type="PANTHER" id="PTHR33359:SF1">
    <property type="entry name" value="MOLYBDOPTERIN SYNTHASE SULFUR CARRIER SUBUNIT"/>
    <property type="match status" value="1"/>
</dbReference>
<dbReference type="GO" id="GO:0000166">
    <property type="term" value="F:nucleotide binding"/>
    <property type="evidence" value="ECO:0007669"/>
    <property type="project" value="UniProtKB-KW"/>
</dbReference>
<dbReference type="HOGENOM" id="CLU_114601_4_3_1"/>
<accession>S8EN89</accession>
<dbReference type="SUPFAM" id="SSF54285">
    <property type="entry name" value="MoaD/ThiS"/>
    <property type="match status" value="1"/>
</dbReference>
<keyword evidence="3 5" id="KW-0547">Nucleotide-binding</keyword>
<dbReference type="InterPro" id="IPR012675">
    <property type="entry name" value="Beta-grasp_dom_sf"/>
</dbReference>
<comment type="subunit">
    <text evidence="5">Heterotetramer; composed of 2 small (MOCS2A) and 2 large (MOCS2B) subunits.</text>
</comment>
<sequence length="101" mass="10151">MTTPISSTPSASPPPPTITVLYFAGASTATGLTTEAVALPSTPLPLAELGALLAARHPHTNFSAVLAQSGWAVDEEMVDDPRAVVLKGGEEVAVICPVSGG</sequence>
<dbReference type="UniPathway" id="UPA00344"/>
<evidence type="ECO:0000256" key="4">
    <source>
        <dbReference type="ARBA" id="ARBA00023150"/>
    </source>
</evidence>
<keyword evidence="4 5" id="KW-0501">Molybdenum cofactor biosynthesis</keyword>
<gene>
    <name evidence="6" type="ORF">FOMPIDRAFT_1013341</name>
</gene>
<keyword evidence="2 5" id="KW-0597">Phosphoprotein</keyword>
<dbReference type="AlphaFoldDB" id="S8EN89"/>
<evidence type="ECO:0000313" key="7">
    <source>
        <dbReference type="Proteomes" id="UP000015241"/>
    </source>
</evidence>
<comment type="function">
    <text evidence="5">Acts as a sulfur carrier required for molybdopterin biosynthesis. Component of the molybdopterin synthase complex that catalyzes the conversion of precursor Z into molybdopterin by mediating the incorporation of 2 sulfur atoms into precursor Z to generate a dithiolene group. In the complex, serves as sulfur donor by being thiocarboxylated (-COSH) at its C-terminus by UBA4. After interaction with MOCS2B, the sulfur is then transferred to precursor Z to form molybdopterin.</text>
</comment>
<dbReference type="OrthoDB" id="5595860at2759"/>
<comment type="subcellular location">
    <subcellularLocation>
        <location evidence="5">Cytoplasm</location>
    </subcellularLocation>
</comment>
<proteinExistence type="inferred from homology"/>
<name>S8EN89_FOMSC</name>
<dbReference type="HAMAP" id="MF_03051">
    <property type="entry name" value="MOCS2A"/>
    <property type="match status" value="1"/>
</dbReference>
<dbReference type="GO" id="GO:1990133">
    <property type="term" value="C:molybdopterin adenylyltransferase complex"/>
    <property type="evidence" value="ECO:0007669"/>
    <property type="project" value="TreeGrafter"/>
</dbReference>
<dbReference type="PANTHER" id="PTHR33359">
    <property type="entry name" value="MOLYBDOPTERIN SYNTHASE SULFUR CARRIER SUBUNIT"/>
    <property type="match status" value="1"/>
</dbReference>
<dbReference type="InterPro" id="IPR044672">
    <property type="entry name" value="MOCS2A"/>
</dbReference>
<dbReference type="Pfam" id="PF02597">
    <property type="entry name" value="ThiS"/>
    <property type="match status" value="1"/>
</dbReference>
<evidence type="ECO:0000256" key="5">
    <source>
        <dbReference type="HAMAP-Rule" id="MF_03051"/>
    </source>
</evidence>
<dbReference type="Proteomes" id="UP000015241">
    <property type="component" value="Unassembled WGS sequence"/>
</dbReference>
<evidence type="ECO:0000256" key="2">
    <source>
        <dbReference type="ARBA" id="ARBA00022553"/>
    </source>
</evidence>
<dbReference type="InParanoid" id="S8EN89"/>
<feature type="modified residue" description="1-thioglycine; alternate" evidence="5">
    <location>
        <position position="101"/>
    </location>
</feature>
<evidence type="ECO:0000313" key="6">
    <source>
        <dbReference type="EMBL" id="EPT05633.1"/>
    </source>
</evidence>
<evidence type="ECO:0000256" key="1">
    <source>
        <dbReference type="ARBA" id="ARBA00022490"/>
    </source>
</evidence>
<dbReference type="GO" id="GO:0030366">
    <property type="term" value="F:molybdopterin synthase activity"/>
    <property type="evidence" value="ECO:0007669"/>
    <property type="project" value="UniProtKB-UniRule"/>
</dbReference>
<comment type="pathway">
    <text evidence="5">Cofactor biosynthesis; molybdopterin biosynthesis.</text>
</comment>
<comment type="PTM">
    <text evidence="5">C-terminal thiocarboxylation occurs in 2 steps, it is first acyl-adenylated (-COAMP) via the hesA/moeB/thiF part of UBA4, then thiocarboxylated (-COSH) via the rhodanese domain of UBA4.</text>
</comment>
<reference evidence="6 7" key="1">
    <citation type="journal article" date="2012" name="Science">
        <title>The Paleozoic origin of enzymatic lignin decomposition reconstructed from 31 fungal genomes.</title>
        <authorList>
            <person name="Floudas D."/>
            <person name="Binder M."/>
            <person name="Riley R."/>
            <person name="Barry K."/>
            <person name="Blanchette R.A."/>
            <person name="Henrissat B."/>
            <person name="Martinez A.T."/>
            <person name="Otillar R."/>
            <person name="Spatafora J.W."/>
            <person name="Yadav J.S."/>
            <person name="Aerts A."/>
            <person name="Benoit I."/>
            <person name="Boyd A."/>
            <person name="Carlson A."/>
            <person name="Copeland A."/>
            <person name="Coutinho P.M."/>
            <person name="de Vries R.P."/>
            <person name="Ferreira P."/>
            <person name="Findley K."/>
            <person name="Foster B."/>
            <person name="Gaskell J."/>
            <person name="Glotzer D."/>
            <person name="Gorecki P."/>
            <person name="Heitman J."/>
            <person name="Hesse C."/>
            <person name="Hori C."/>
            <person name="Igarashi K."/>
            <person name="Jurgens J.A."/>
            <person name="Kallen N."/>
            <person name="Kersten P."/>
            <person name="Kohler A."/>
            <person name="Kuees U."/>
            <person name="Kumar T.K.A."/>
            <person name="Kuo A."/>
            <person name="LaButti K."/>
            <person name="Larrondo L.F."/>
            <person name="Lindquist E."/>
            <person name="Ling A."/>
            <person name="Lombard V."/>
            <person name="Lucas S."/>
            <person name="Lundell T."/>
            <person name="Martin R."/>
            <person name="McLaughlin D.J."/>
            <person name="Morgenstern I."/>
            <person name="Morin E."/>
            <person name="Murat C."/>
            <person name="Nagy L.G."/>
            <person name="Nolan M."/>
            <person name="Ohm R.A."/>
            <person name="Patyshakuliyeva A."/>
            <person name="Rokas A."/>
            <person name="Ruiz-Duenas F.J."/>
            <person name="Sabat G."/>
            <person name="Salamov A."/>
            <person name="Samejima M."/>
            <person name="Schmutz J."/>
            <person name="Slot J.C."/>
            <person name="St John F."/>
            <person name="Stenlid J."/>
            <person name="Sun H."/>
            <person name="Sun S."/>
            <person name="Syed K."/>
            <person name="Tsang A."/>
            <person name="Wiebenga A."/>
            <person name="Young D."/>
            <person name="Pisabarro A."/>
            <person name="Eastwood D.C."/>
            <person name="Martin F."/>
            <person name="Cullen D."/>
            <person name="Grigoriev I.V."/>
            <person name="Hibbett D.S."/>
        </authorList>
    </citation>
    <scope>NUCLEOTIDE SEQUENCE</scope>
    <source>
        <strain evidence="7">FP-58527</strain>
    </source>
</reference>
<protein>
    <recommendedName>
        <fullName evidence="5">Molybdopterin synthase sulfur carrier subunit</fullName>
    </recommendedName>
    <alternativeName>
        <fullName evidence="5">Molybdenum cofactor synthesis protein 2 small subunit</fullName>
    </alternativeName>
    <alternativeName>
        <fullName evidence="5">Molybdenum cofactor synthesis protein 2A</fullName>
        <shortName evidence="5">MOCS2A</shortName>
    </alternativeName>
    <alternativeName>
        <fullName evidence="5">Sulfur carrier protein MOCS2A</fullName>
    </alternativeName>
</protein>
<dbReference type="EMBL" id="KE504123">
    <property type="protein sequence ID" value="EPT05633.1"/>
    <property type="molecule type" value="Genomic_DNA"/>
</dbReference>
<dbReference type="eggNOG" id="KOG3474">
    <property type="taxonomic scope" value="Eukaryota"/>
</dbReference>
<dbReference type="GO" id="GO:1990140">
    <property type="term" value="C:molybdopterin synthase complex"/>
    <property type="evidence" value="ECO:0007669"/>
    <property type="project" value="UniProtKB-UniRule"/>
</dbReference>
<dbReference type="InterPro" id="IPR003749">
    <property type="entry name" value="ThiS/MoaD-like"/>
</dbReference>
<dbReference type="GO" id="GO:0006777">
    <property type="term" value="P:Mo-molybdopterin cofactor biosynthetic process"/>
    <property type="evidence" value="ECO:0007669"/>
    <property type="project" value="UniProtKB-UniRule"/>
</dbReference>
<evidence type="ECO:0000256" key="3">
    <source>
        <dbReference type="ARBA" id="ARBA00022741"/>
    </source>
</evidence>
<dbReference type="STRING" id="743788.S8EN89"/>
<keyword evidence="1 5" id="KW-0963">Cytoplasm</keyword>
<dbReference type="InterPro" id="IPR016155">
    <property type="entry name" value="Mopterin_synth/thiamin_S_b"/>
</dbReference>
<feature type="modified residue" description="Glycyl adenylate; alternate" evidence="5">
    <location>
        <position position="101"/>
    </location>
</feature>
<keyword evidence="7" id="KW-1185">Reference proteome</keyword>
<comment type="similarity">
    <text evidence="5">Belongs to the MoaD family. MOCS2A subfamily.</text>
</comment>